<dbReference type="EMBL" id="PNBA02000001">
    <property type="protein sequence ID" value="KAG6437861.1"/>
    <property type="molecule type" value="Genomic_DNA"/>
</dbReference>
<name>A0A8X9AE41_SALSN</name>
<dbReference type="PANTHER" id="PTHR31541">
    <property type="entry name" value="B3 DOMAIN PLANT PROTEIN-RELATED"/>
    <property type="match status" value="1"/>
</dbReference>
<feature type="compositionally biased region" description="Basic and acidic residues" evidence="1">
    <location>
        <begin position="1"/>
        <end position="19"/>
    </location>
</feature>
<evidence type="ECO:0000313" key="3">
    <source>
        <dbReference type="Proteomes" id="UP000298416"/>
    </source>
</evidence>
<dbReference type="Proteomes" id="UP000298416">
    <property type="component" value="Unassembled WGS sequence"/>
</dbReference>
<organism evidence="2">
    <name type="scientific">Salvia splendens</name>
    <name type="common">Scarlet sage</name>
    <dbReference type="NCBI Taxonomy" id="180675"/>
    <lineage>
        <taxon>Eukaryota</taxon>
        <taxon>Viridiplantae</taxon>
        <taxon>Streptophyta</taxon>
        <taxon>Embryophyta</taxon>
        <taxon>Tracheophyta</taxon>
        <taxon>Spermatophyta</taxon>
        <taxon>Magnoliopsida</taxon>
        <taxon>eudicotyledons</taxon>
        <taxon>Gunneridae</taxon>
        <taxon>Pentapetalae</taxon>
        <taxon>asterids</taxon>
        <taxon>lamiids</taxon>
        <taxon>Lamiales</taxon>
        <taxon>Lamiaceae</taxon>
        <taxon>Nepetoideae</taxon>
        <taxon>Mentheae</taxon>
        <taxon>Salviinae</taxon>
        <taxon>Salvia</taxon>
        <taxon>Salvia subgen. Calosphace</taxon>
        <taxon>core Calosphace</taxon>
    </lineage>
</organism>
<accession>A0A8X9AE41</accession>
<evidence type="ECO:0000256" key="1">
    <source>
        <dbReference type="SAM" id="MobiDB-lite"/>
    </source>
</evidence>
<keyword evidence="3" id="KW-1185">Reference proteome</keyword>
<gene>
    <name evidence="2" type="ORF">SASPL_102791</name>
</gene>
<dbReference type="PANTHER" id="PTHR31541:SF60">
    <property type="entry name" value="TF-B3 DOMAIN-CONTAINING PROTEIN"/>
    <property type="match status" value="1"/>
</dbReference>
<sequence length="287" mass="31905">MSKRRMSFDKEDASNSRERKLPRRNPNHQEAPIPANPIPAQDLLFEKTLTFSEATSNQLKITGAHKATLMAFLTDAEREILAENGGLMVGTRIANANANGNGVEYELELKRNSMTYFNGWGPVARANQFDTGDSVQGFGYRANGKFRLNLNIIRNRNRNNRVAPIPANPNPAAPIPAQGLLFEKKLSATDATRDQLVITGAHRATLVAFLRDEERNLVEGIGVGLLIRTTGGNGVEYILELKKTKKMLYFNRWQVVAASHQLNIGDSVQGFGYRAAGEFRLHLNFIK</sequence>
<reference evidence="2" key="1">
    <citation type="submission" date="2018-01" db="EMBL/GenBank/DDBJ databases">
        <authorList>
            <person name="Mao J.F."/>
        </authorList>
    </citation>
    <scope>NUCLEOTIDE SEQUENCE</scope>
    <source>
        <strain evidence="2">Huo1</strain>
        <tissue evidence="2">Leaf</tissue>
    </source>
</reference>
<dbReference type="GO" id="GO:0003677">
    <property type="term" value="F:DNA binding"/>
    <property type="evidence" value="ECO:0007669"/>
    <property type="project" value="InterPro"/>
</dbReference>
<protein>
    <submittedName>
        <fullName evidence="2">Uncharacterized protein</fullName>
    </submittedName>
</protein>
<comment type="caution">
    <text evidence="2">The sequence shown here is derived from an EMBL/GenBank/DDBJ whole genome shotgun (WGS) entry which is preliminary data.</text>
</comment>
<feature type="region of interest" description="Disordered" evidence="1">
    <location>
        <begin position="1"/>
        <end position="36"/>
    </location>
</feature>
<reference evidence="2" key="2">
    <citation type="submission" date="2020-08" db="EMBL/GenBank/DDBJ databases">
        <title>Plant Genome Project.</title>
        <authorList>
            <person name="Zhang R.-G."/>
        </authorList>
    </citation>
    <scope>NUCLEOTIDE SEQUENCE</scope>
    <source>
        <strain evidence="2">Huo1</strain>
        <tissue evidence="2">Leaf</tissue>
    </source>
</reference>
<dbReference type="AlphaFoldDB" id="A0A8X9AE41"/>
<proteinExistence type="predicted"/>
<evidence type="ECO:0000313" key="2">
    <source>
        <dbReference type="EMBL" id="KAG6437861.1"/>
    </source>
</evidence>
<dbReference type="InterPro" id="IPR005508">
    <property type="entry name" value="At2g31720-like"/>
</dbReference>